<evidence type="ECO:0000313" key="2">
    <source>
        <dbReference type="Proteomes" id="UP000823611"/>
    </source>
</evidence>
<name>A0A9D9DUU3_9FIRM</name>
<dbReference type="Proteomes" id="UP000823611">
    <property type="component" value="Unassembled WGS sequence"/>
</dbReference>
<gene>
    <name evidence="1" type="ORF">IAC55_03620</name>
</gene>
<reference evidence="1" key="1">
    <citation type="submission" date="2020-10" db="EMBL/GenBank/DDBJ databases">
        <authorList>
            <person name="Gilroy R."/>
        </authorList>
    </citation>
    <scope>NUCLEOTIDE SEQUENCE</scope>
    <source>
        <strain evidence="1">F6-4510</strain>
    </source>
</reference>
<reference evidence="1" key="2">
    <citation type="journal article" date="2021" name="PeerJ">
        <title>Extensive microbial diversity within the chicken gut microbiome revealed by metagenomics and culture.</title>
        <authorList>
            <person name="Gilroy R."/>
            <person name="Ravi A."/>
            <person name="Getino M."/>
            <person name="Pursley I."/>
            <person name="Horton D.L."/>
            <person name="Alikhan N.F."/>
            <person name="Baker D."/>
            <person name="Gharbi K."/>
            <person name="Hall N."/>
            <person name="Watson M."/>
            <person name="Adriaenssens E.M."/>
            <person name="Foster-Nyarko E."/>
            <person name="Jarju S."/>
            <person name="Secka A."/>
            <person name="Antonio M."/>
            <person name="Oren A."/>
            <person name="Chaudhuri R.R."/>
            <person name="La Ragione R."/>
            <person name="Hildebrand F."/>
            <person name="Pallen M.J."/>
        </authorList>
    </citation>
    <scope>NUCLEOTIDE SEQUENCE</scope>
    <source>
        <strain evidence="1">F6-4510</strain>
    </source>
</reference>
<comment type="caution">
    <text evidence="1">The sequence shown here is derived from an EMBL/GenBank/DDBJ whole genome shotgun (WGS) entry which is preliminary data.</text>
</comment>
<sequence>MSVKDKIITLLEVMPEKDAEILFRYIISKYQLSPTIDWTTLEEEEPDKIDLELLEDIKNDAECYEFITSDELKSELGLI</sequence>
<evidence type="ECO:0000313" key="1">
    <source>
        <dbReference type="EMBL" id="MBO8434394.1"/>
    </source>
</evidence>
<organism evidence="1 2">
    <name type="scientific">Candidatus Fimicola merdigallinarum</name>
    <dbReference type="NCBI Taxonomy" id="2840819"/>
    <lineage>
        <taxon>Bacteria</taxon>
        <taxon>Bacillati</taxon>
        <taxon>Bacillota</taxon>
        <taxon>Clostridia</taxon>
        <taxon>Lachnospirales</taxon>
        <taxon>Lachnospiraceae</taxon>
        <taxon>Lachnospiraceae incertae sedis</taxon>
        <taxon>Candidatus Fimicola</taxon>
    </lineage>
</organism>
<dbReference type="EMBL" id="JADIMX010000068">
    <property type="protein sequence ID" value="MBO8434394.1"/>
    <property type="molecule type" value="Genomic_DNA"/>
</dbReference>
<accession>A0A9D9DUU3</accession>
<protein>
    <submittedName>
        <fullName evidence="1">Uncharacterized protein</fullName>
    </submittedName>
</protein>
<dbReference type="AlphaFoldDB" id="A0A9D9DUU3"/>
<proteinExistence type="predicted"/>